<proteinExistence type="predicted"/>
<dbReference type="EMBL" id="OX459948">
    <property type="protein sequence ID" value="CAI9155203.1"/>
    <property type="molecule type" value="Genomic_DNA"/>
</dbReference>
<feature type="compositionally biased region" description="Low complexity" evidence="1">
    <location>
        <begin position="151"/>
        <end position="165"/>
    </location>
</feature>
<protein>
    <recommendedName>
        <fullName evidence="4">Basic proline-rich protein-like</fullName>
    </recommendedName>
</protein>
<evidence type="ECO:0000256" key="1">
    <source>
        <dbReference type="SAM" id="MobiDB-lite"/>
    </source>
</evidence>
<evidence type="ECO:0000313" key="3">
    <source>
        <dbReference type="Proteomes" id="UP001176941"/>
    </source>
</evidence>
<feature type="compositionally biased region" description="Pro residues" evidence="1">
    <location>
        <begin position="177"/>
        <end position="186"/>
    </location>
</feature>
<evidence type="ECO:0000313" key="2">
    <source>
        <dbReference type="EMBL" id="CAI9155203.1"/>
    </source>
</evidence>
<name>A0ABN8Y193_RANTA</name>
<evidence type="ECO:0008006" key="4">
    <source>
        <dbReference type="Google" id="ProtNLM"/>
    </source>
</evidence>
<feature type="compositionally biased region" description="Polar residues" evidence="1">
    <location>
        <begin position="69"/>
        <end position="79"/>
    </location>
</feature>
<reference evidence="2" key="1">
    <citation type="submission" date="2023-04" db="EMBL/GenBank/DDBJ databases">
        <authorList>
            <consortium name="ELIXIR-Norway"/>
        </authorList>
    </citation>
    <scope>NUCLEOTIDE SEQUENCE [LARGE SCALE GENOMIC DNA]</scope>
</reference>
<feature type="compositionally biased region" description="Pro residues" evidence="1">
    <location>
        <begin position="196"/>
        <end position="210"/>
    </location>
</feature>
<gene>
    <name evidence="2" type="ORF">MRATA1EN1_LOCUS4165</name>
</gene>
<feature type="compositionally biased region" description="Low complexity" evidence="1">
    <location>
        <begin position="124"/>
        <end position="143"/>
    </location>
</feature>
<organism evidence="2 3">
    <name type="scientific">Rangifer tarandus platyrhynchus</name>
    <name type="common">Svalbard reindeer</name>
    <dbReference type="NCBI Taxonomy" id="3082113"/>
    <lineage>
        <taxon>Eukaryota</taxon>
        <taxon>Metazoa</taxon>
        <taxon>Chordata</taxon>
        <taxon>Craniata</taxon>
        <taxon>Vertebrata</taxon>
        <taxon>Euteleostomi</taxon>
        <taxon>Mammalia</taxon>
        <taxon>Eutheria</taxon>
        <taxon>Laurasiatheria</taxon>
        <taxon>Artiodactyla</taxon>
        <taxon>Ruminantia</taxon>
        <taxon>Pecora</taxon>
        <taxon>Cervidae</taxon>
        <taxon>Odocoileinae</taxon>
        <taxon>Rangifer</taxon>
    </lineage>
</organism>
<feature type="region of interest" description="Disordered" evidence="1">
    <location>
        <begin position="1"/>
        <end position="30"/>
    </location>
</feature>
<dbReference type="Proteomes" id="UP001176941">
    <property type="component" value="Chromosome 12"/>
</dbReference>
<sequence length="217" mass="22267">MPTPAGRPRGGTGARTSLWVPPRPAAAPRVPGGAEIALSCAPVPETPHRFLGTAPGRNCPQSAARRPQGQETPAAQSPRCQGPRFEIPRLTSGSRDARSGTAMLDLAELSVPESHAARGSPRIRSPAPLALRPGPRALAADAAPEPPSASPPLRARLPRPAAAVPGWTPRVRAGPRYPSPPDPAPAAQPTRLRAPRPAPPGSPRAQPPSMAPGLPGA</sequence>
<feature type="region of interest" description="Disordered" evidence="1">
    <location>
        <begin position="45"/>
        <end position="217"/>
    </location>
</feature>
<accession>A0ABN8Y193</accession>
<keyword evidence="3" id="KW-1185">Reference proteome</keyword>